<dbReference type="EMBL" id="CP017614">
    <property type="protein sequence ID" value="ATW34815.1"/>
    <property type="molecule type" value="Genomic_DNA"/>
</dbReference>
<accession>A0A2D3T528</accession>
<geneLocation type="plasmid" evidence="10">
    <name>pHDZA17.1</name>
</geneLocation>
<evidence type="ECO:0000256" key="4">
    <source>
        <dbReference type="ARBA" id="ARBA00023125"/>
    </source>
</evidence>
<keyword evidence="2" id="KW-0615">Plasmid copy control</keyword>
<dbReference type="Pfam" id="PF10723">
    <property type="entry name" value="RepB-RCR_reg"/>
    <property type="match status" value="1"/>
</dbReference>
<feature type="region of interest" description="Disordered" evidence="7">
    <location>
        <begin position="1"/>
        <end position="27"/>
    </location>
</feature>
<protein>
    <recommendedName>
        <fullName evidence="6">Protein CopB</fullName>
    </recommendedName>
</protein>
<evidence type="ECO:0000313" key="11">
    <source>
        <dbReference type="EMBL" id="ATW34815.1"/>
    </source>
</evidence>
<evidence type="ECO:0000313" key="13">
    <source>
        <dbReference type="Proteomes" id="UP000230008"/>
    </source>
</evidence>
<keyword evidence="9" id="KW-0614">Plasmid</keyword>
<dbReference type="EMBL" id="CP017608">
    <property type="protein sequence ID" value="ATW30886.1"/>
    <property type="molecule type" value="Genomic_DNA"/>
</dbReference>
<reference evidence="12 13" key="2">
    <citation type="submission" date="2017-11" db="EMBL/GenBank/DDBJ databases">
        <title>PacBio sequencing of new strain of the secondary endosymbiont Candidatus Hamiltonella defensa.</title>
        <authorList>
            <person name="Strand M.R."/>
            <person name="Oliver K."/>
        </authorList>
    </citation>
    <scope>NUCLEOTIDE SEQUENCE [LARGE SCALE GENOMIC DNA]</scope>
    <source>
        <strain evidence="13">A2C</strain>
        <strain evidence="12">ZA17</strain>
        <plasmid evidence="13">phda2c.2</plasmid>
        <plasmid evidence="12">phdza17.1</plasmid>
    </source>
</reference>
<evidence type="ECO:0000313" key="12">
    <source>
        <dbReference type="Proteomes" id="UP000229055"/>
    </source>
</evidence>
<evidence type="ECO:0000313" key="10">
    <source>
        <dbReference type="EMBL" id="ATW34806.1"/>
    </source>
</evidence>
<evidence type="ECO:0000256" key="1">
    <source>
        <dbReference type="ARBA" id="ARBA00022491"/>
    </source>
</evidence>
<evidence type="ECO:0000313" key="9">
    <source>
        <dbReference type="EMBL" id="ATW30886.1"/>
    </source>
</evidence>
<keyword evidence="4" id="KW-0238">DNA-binding</keyword>
<keyword evidence="5" id="KW-0804">Transcription</keyword>
<evidence type="ECO:0000256" key="7">
    <source>
        <dbReference type="SAM" id="MobiDB-lite"/>
    </source>
</evidence>
<dbReference type="GO" id="GO:0006276">
    <property type="term" value="P:plasmid maintenance"/>
    <property type="evidence" value="ECO:0007669"/>
    <property type="project" value="UniProtKB-KW"/>
</dbReference>
<evidence type="ECO:0000256" key="5">
    <source>
        <dbReference type="ARBA" id="ARBA00023163"/>
    </source>
</evidence>
<sequence length="88" mass="10606">MTEQSEKKPKREYRKGNPLSNAERKRRRYKKLIQEHKMVKFYISTQMKTYFIEKCNLEGVTQTEVIRKLIEFFISDGQSIVDSLKKKC</sequence>
<keyword evidence="1" id="KW-0678">Repressor</keyword>
<reference evidence="9" key="3">
    <citation type="journal article" date="2018" name="Genome Biol. Evol.">
        <title>Culture-Facilitated Comparative Genomics of the Facultative Symbiont Hamiltonella defensa.</title>
        <authorList>
            <person name="Chevignon G."/>
            <person name="Boyd B.M."/>
            <person name="Brandt J.W."/>
            <person name="Oliver K.M."/>
            <person name="Strand M.R."/>
        </authorList>
    </citation>
    <scope>NUCLEOTIDE SEQUENCE</scope>
    <source>
        <strain evidence="9">A2C</strain>
        <strain evidence="10">ZA17</strain>
    </source>
</reference>
<reference evidence="12 13" key="1">
    <citation type="submission" date="2016-10" db="EMBL/GenBank/DDBJ databases">
        <authorList>
            <person name="Chevignon G."/>
        </authorList>
    </citation>
    <scope>NUCLEOTIDE SEQUENCE [LARGE SCALE GENOMIC DNA]</scope>
    <source>
        <strain evidence="13">A2C</strain>
        <strain evidence="12">ZA17</strain>
        <plasmid evidence="13">phda2c.2</plasmid>
        <plasmid evidence="12">phdza17.1</plasmid>
    </source>
</reference>
<geneLocation type="plasmid" evidence="13">
    <name>phda2c.2</name>
</geneLocation>
<evidence type="ECO:0000256" key="6">
    <source>
        <dbReference type="ARBA" id="ARBA00031853"/>
    </source>
</evidence>
<organism evidence="9 13">
    <name type="scientific">Candidatus Williamhamiltonella defendens</name>
    <dbReference type="NCBI Taxonomy" id="138072"/>
    <lineage>
        <taxon>Bacteria</taxon>
        <taxon>Pseudomonadati</taxon>
        <taxon>Pseudomonadota</taxon>
        <taxon>Gammaproteobacteria</taxon>
        <taxon>Enterobacterales</taxon>
        <taxon>Enterobacteriaceae</taxon>
        <taxon>aphid secondary symbionts</taxon>
        <taxon>Candidatus Williamhamiltonella</taxon>
    </lineage>
</organism>
<dbReference type="Proteomes" id="UP000230008">
    <property type="component" value="Plasmid pHDA2C.2"/>
</dbReference>
<dbReference type="GO" id="GO:0003677">
    <property type="term" value="F:DNA binding"/>
    <property type="evidence" value="ECO:0007669"/>
    <property type="project" value="UniProtKB-KW"/>
</dbReference>
<proteinExistence type="predicted"/>
<dbReference type="EMBL" id="CP017608">
    <property type="protein sequence ID" value="ATW30883.1"/>
    <property type="molecule type" value="Genomic_DNA"/>
</dbReference>
<evidence type="ECO:0000313" key="8">
    <source>
        <dbReference type="EMBL" id="ATW30883.1"/>
    </source>
</evidence>
<name>A0A2D3T528_9ENTR</name>
<dbReference type="EMBL" id="CP017614">
    <property type="protein sequence ID" value="ATW34806.1"/>
    <property type="molecule type" value="Genomic_DNA"/>
</dbReference>
<dbReference type="RefSeq" id="WP_100097212.1">
    <property type="nucleotide sequence ID" value="NZ_CAWNMT010000003.1"/>
</dbReference>
<keyword evidence="3" id="KW-0805">Transcription regulation</keyword>
<evidence type="ECO:0000256" key="2">
    <source>
        <dbReference type="ARBA" id="ARBA00022689"/>
    </source>
</evidence>
<gene>
    <name evidence="8" type="ORF">BJP41_10460</name>
    <name evidence="9" type="ORF">BJP41_10495</name>
    <name evidence="10" type="ORF">BJP43_10450</name>
    <name evidence="11" type="ORF">BJP43_10505</name>
</gene>
<dbReference type="Proteomes" id="UP000229055">
    <property type="component" value="Plasmid pHDZA17.1"/>
</dbReference>
<evidence type="ECO:0000256" key="3">
    <source>
        <dbReference type="ARBA" id="ARBA00023015"/>
    </source>
</evidence>
<geneLocation type="plasmid" evidence="9">
    <name>pHDA2C.2</name>
</geneLocation>
<dbReference type="AlphaFoldDB" id="A0A2D3T528"/>
<dbReference type="InterPro" id="IPR019661">
    <property type="entry name" value="RepA2"/>
</dbReference>
<geneLocation type="plasmid" evidence="12">
    <name>phdza17.1</name>
</geneLocation>